<keyword evidence="1" id="KW-1133">Transmembrane helix</keyword>
<name>A0ABX1P2M4_9CYAN</name>
<dbReference type="Pfam" id="PF05226">
    <property type="entry name" value="CHASE2"/>
    <property type="match status" value="1"/>
</dbReference>
<keyword evidence="1" id="KW-0472">Membrane</keyword>
<feature type="transmembrane region" description="Helical" evidence="1">
    <location>
        <begin position="794"/>
        <end position="812"/>
    </location>
</feature>
<dbReference type="Gene3D" id="3.40.50.300">
    <property type="entry name" value="P-loop containing nucleotide triphosphate hydrolases"/>
    <property type="match status" value="1"/>
</dbReference>
<feature type="transmembrane region" description="Helical" evidence="1">
    <location>
        <begin position="844"/>
        <end position="864"/>
    </location>
</feature>
<feature type="transmembrane region" description="Helical" evidence="1">
    <location>
        <begin position="484"/>
        <end position="503"/>
    </location>
</feature>
<reference evidence="3 4" key="1">
    <citation type="submission" date="2018-06" db="EMBL/GenBank/DDBJ databases">
        <title>Comparative genomics of Brasilonema spp. strains.</title>
        <authorList>
            <person name="Alvarenga D.O."/>
            <person name="Fiore M.F."/>
            <person name="Varani A.M."/>
        </authorList>
    </citation>
    <scope>NUCLEOTIDE SEQUENCE [LARGE SCALE GENOMIC DNA]</scope>
    <source>
        <strain evidence="3 4">SPC951</strain>
    </source>
</reference>
<dbReference type="Pfam" id="PF14516">
    <property type="entry name" value="AAA_35"/>
    <property type="match status" value="1"/>
</dbReference>
<accession>A0ABX1P2M4</accession>
<sequence length="922" mass="103657">MNRYTYQVGGSLTINAPSYVERQADKQLYEALKEGEFCYVLNSRQMGKSSLLVRTRHRLQQDGFRCTTVDMTNIGCENITPEQWYKGVVAELWLGFKLLGKFNLKAWWREQEDIPVLQRLSRFISEVLLVQFPEERLFIFIDEVDSIKSLDFSVDDFFAFIRFCYNRRAIDPEYNRITFVIFGVTTPSDLIQDPKRTPFNIGKAIELHGFTMGEVEPLVKGLAVEQGNAQTIIKEILSWTGGQPFLTQKLCLLVQSSSQDSVSQTLIVLPGTEAFWVESIVKSRIIHKWESQDEPEHLRTISDRLLANEQIAGRSLGIYQQILAGEDVPTDDSPEQIELLLSGLVVNEQGYLRVKNPIYQTVFNSEWVALKLENLRPYAQRFKAWIASNQQDESQLLVDLALQQALAWSKNKRLSDLDYRFLAASQELAKRQVETDLAAEKQARQIEREKAQFAVLAAQQANRILANARKAAKRKAQKLRLSKFWMGCIAGGVASFVILLRFTGLLQGMEWSMLDSFFQARPPAAVDPRITIITIDEPDIKQIGQYPLTDRVLTQAIRKIKSYKPRAIGLDLYRDLPIEPGHQELVELYKTTENLIGIEKAVGSQVAAPPTLAQLGQVGLADQVLDGDGKLRRALLSVKLENSSLHLNLGLQLALRYLEAEGITPQPQTKHREQIHLGKTVLVPFQPNDGGYVQADAGGYQVLLNFHGTEQQFQRFSLIDLLANKIPLELMRDRVVLIGSTAESVNDMFQTPLSSQNVGSAKQMAGVTIHANITSMILSAALQGRPLLTVRSKPMEWLWILLWCSVGTALAWQRKSPQSIITAVAIAEGGLIAIAYLAFLQGCWIPVVPAMIGLVIAAVTLPIVTNRQSEKAQLYQTVELLVAISREEPAVGQIALEYLKQAESSDNQALIEQILRQEQRLH</sequence>
<keyword evidence="4" id="KW-1185">Reference proteome</keyword>
<dbReference type="RefSeq" id="WP_169153566.1">
    <property type="nucleotide sequence ID" value="NZ_CAWPJE010000271.1"/>
</dbReference>
<dbReference type="InterPro" id="IPR027417">
    <property type="entry name" value="P-loop_NTPase"/>
</dbReference>
<keyword evidence="1" id="KW-0812">Transmembrane</keyword>
<dbReference type="InterPro" id="IPR007890">
    <property type="entry name" value="CHASE2"/>
</dbReference>
<gene>
    <name evidence="3" type="ORF">DP116_01935</name>
</gene>
<dbReference type="SMART" id="SM01080">
    <property type="entry name" value="CHASE2"/>
    <property type="match status" value="1"/>
</dbReference>
<organism evidence="3 4">
    <name type="scientific">Brasilonema bromeliae SPC951</name>
    <dbReference type="NCBI Taxonomy" id="385972"/>
    <lineage>
        <taxon>Bacteria</taxon>
        <taxon>Bacillati</taxon>
        <taxon>Cyanobacteriota</taxon>
        <taxon>Cyanophyceae</taxon>
        <taxon>Nostocales</taxon>
        <taxon>Scytonemataceae</taxon>
        <taxon>Brasilonema</taxon>
        <taxon>Bromeliae group (in: Brasilonema)</taxon>
    </lineage>
</organism>
<comment type="caution">
    <text evidence="3">The sequence shown here is derived from an EMBL/GenBank/DDBJ whole genome shotgun (WGS) entry which is preliminary data.</text>
</comment>
<evidence type="ECO:0000313" key="4">
    <source>
        <dbReference type="Proteomes" id="UP000718564"/>
    </source>
</evidence>
<dbReference type="Proteomes" id="UP000718564">
    <property type="component" value="Unassembled WGS sequence"/>
</dbReference>
<proteinExistence type="predicted"/>
<dbReference type="EMBL" id="QMEB01000007">
    <property type="protein sequence ID" value="NMG18273.1"/>
    <property type="molecule type" value="Genomic_DNA"/>
</dbReference>
<dbReference type="SUPFAM" id="SSF52540">
    <property type="entry name" value="P-loop containing nucleoside triphosphate hydrolases"/>
    <property type="match status" value="1"/>
</dbReference>
<evidence type="ECO:0000259" key="2">
    <source>
        <dbReference type="SMART" id="SM01080"/>
    </source>
</evidence>
<evidence type="ECO:0000256" key="1">
    <source>
        <dbReference type="SAM" id="Phobius"/>
    </source>
</evidence>
<feature type="transmembrane region" description="Helical" evidence="1">
    <location>
        <begin position="819"/>
        <end position="838"/>
    </location>
</feature>
<feature type="domain" description="CHASE2" evidence="2">
    <location>
        <begin position="506"/>
        <end position="810"/>
    </location>
</feature>
<evidence type="ECO:0000313" key="3">
    <source>
        <dbReference type="EMBL" id="NMG18273.1"/>
    </source>
</evidence>
<protein>
    <submittedName>
        <fullName evidence="3">Molecular chaperone TorD</fullName>
    </submittedName>
</protein>